<keyword evidence="2" id="KW-1185">Reference proteome</keyword>
<evidence type="ECO:0000313" key="1">
    <source>
        <dbReference type="EMBL" id="QDH83974.1"/>
    </source>
</evidence>
<name>A0A514CU17_9CAUD</name>
<organism evidence="1 2">
    <name type="scientific">Achromobacter phage vB_AxyP_19-32_Axy10</name>
    <dbReference type="NCBI Taxonomy" id="2591041"/>
    <lineage>
        <taxon>Viruses</taxon>
        <taxon>Duplodnaviria</taxon>
        <taxon>Heunggongvirae</taxon>
        <taxon>Uroviricota</taxon>
        <taxon>Caudoviricetes</taxon>
        <taxon>Schitoviridae</taxon>
        <taxon>Rothmandenesvirinae</taxon>
        <taxon>Pourcelvirus</taxon>
        <taxon>Pourcelvirus Axy10</taxon>
    </lineage>
</organism>
<sequence>MTTHCTCAVYRGLACTKCYGLHHNREAITAWAINWRTWNLKKKQQEEAGDSISAAICRNHAADAFRTIKRLGNFQTDDAVLQFLKTEGYTDE</sequence>
<dbReference type="EMBL" id="MK962629">
    <property type="protein sequence ID" value="QDH83974.1"/>
    <property type="molecule type" value="Genomic_DNA"/>
</dbReference>
<gene>
    <name evidence="1" type="ORF">Axy10_015</name>
</gene>
<proteinExistence type="predicted"/>
<dbReference type="Proteomes" id="UP000320802">
    <property type="component" value="Segment"/>
</dbReference>
<protein>
    <submittedName>
        <fullName evidence="1">Uncharacterized protein</fullName>
    </submittedName>
</protein>
<evidence type="ECO:0000313" key="2">
    <source>
        <dbReference type="Proteomes" id="UP000320802"/>
    </source>
</evidence>
<reference evidence="1 2" key="1">
    <citation type="submission" date="2019-05" db="EMBL/GenBank/DDBJ databases">
        <title>Complete genome sequence of sixteen phages from Abidjan, cote d'Ivoire, isolated on a single strain of Achromobacter xylosoxidans.</title>
        <authorList>
            <person name="Essoh C."/>
            <person name="Vernadet J.-P."/>
            <person name="Vergnaud G."/>
            <person name="Pourcel C."/>
        </authorList>
    </citation>
    <scope>NUCLEOTIDE SEQUENCE [LARGE SCALE GENOMIC DNA]</scope>
</reference>
<accession>A0A514CU17</accession>